<dbReference type="InterPro" id="IPR011642">
    <property type="entry name" value="Gate_dom"/>
</dbReference>
<gene>
    <name evidence="3" type="ORF">PRVXT_001305</name>
</gene>
<feature type="transmembrane region" description="Helical" evidence="1">
    <location>
        <begin position="21"/>
        <end position="41"/>
    </location>
</feature>
<keyword evidence="1" id="KW-0472">Membrane</keyword>
<feature type="transmembrane region" description="Helical" evidence="1">
    <location>
        <begin position="115"/>
        <end position="135"/>
    </location>
</feature>
<sequence length="139" mass="14767">MKLLKIVKNGSKNGLFVVWELAKVMIPIITLVNFLEYLGFLENLANLLMPVMSVFSLPGEGAIVLIVGNLTSVYGAVAAMLSLDFNAVELTILSTMVAISHSALTETVIAQKTGANALLVVGTRFAMSIIAGFILGQIL</sequence>
<feature type="domain" description="Nucleoside transporter/FeoB GTPase Gate" evidence="2">
    <location>
        <begin position="19"/>
        <end position="110"/>
    </location>
</feature>
<evidence type="ECO:0000313" key="3">
    <source>
        <dbReference type="EMBL" id="XBX76129.1"/>
    </source>
</evidence>
<dbReference type="RefSeq" id="WP_350344863.1">
    <property type="nucleotide sequence ID" value="NZ_CP158367.1"/>
</dbReference>
<accession>A0AAU7VPY4</accession>
<dbReference type="AlphaFoldDB" id="A0AAU7VPY4"/>
<protein>
    <submittedName>
        <fullName evidence="3">Nucleoside recognition domain-containing protein</fullName>
    </submittedName>
</protein>
<reference evidence="3" key="1">
    <citation type="journal article" date="2013" name="Extremophiles">
        <title>Proteinivorax tanatarense gen. nov., sp. nov., an anaerobic, haloalkaliphilic, proteolytic bacterium isolated from a decaying algal bloom, and proposal of Proteinivoraceae fam. nov.</title>
        <authorList>
            <person name="Kevbrin V."/>
            <person name="Boltyanskaya Y."/>
            <person name="Zhilina T."/>
            <person name="Kolganova T."/>
            <person name="Lavrentjeva E."/>
            <person name="Kuznetsov B."/>
        </authorList>
    </citation>
    <scope>NUCLEOTIDE SEQUENCE</scope>
    <source>
        <strain evidence="3">Z-910T</strain>
    </source>
</reference>
<evidence type="ECO:0000259" key="2">
    <source>
        <dbReference type="Pfam" id="PF07670"/>
    </source>
</evidence>
<keyword evidence="1" id="KW-0812">Transmembrane</keyword>
<dbReference type="Pfam" id="PF07670">
    <property type="entry name" value="Gate"/>
    <property type="match status" value="1"/>
</dbReference>
<dbReference type="EMBL" id="CP158367">
    <property type="protein sequence ID" value="XBX76129.1"/>
    <property type="molecule type" value="Genomic_DNA"/>
</dbReference>
<name>A0AAU7VPY4_9FIRM</name>
<organism evidence="3">
    <name type="scientific">Proteinivorax tanatarense</name>
    <dbReference type="NCBI Taxonomy" id="1260629"/>
    <lineage>
        <taxon>Bacteria</taxon>
        <taxon>Bacillati</taxon>
        <taxon>Bacillota</taxon>
        <taxon>Clostridia</taxon>
        <taxon>Eubacteriales</taxon>
        <taxon>Proteinivoracaceae</taxon>
        <taxon>Proteinivorax</taxon>
    </lineage>
</organism>
<keyword evidence="1" id="KW-1133">Transmembrane helix</keyword>
<reference evidence="3" key="2">
    <citation type="submission" date="2024-06" db="EMBL/GenBank/DDBJ databases">
        <authorList>
            <person name="Petrova K.O."/>
            <person name="Toshchakov S.V."/>
            <person name="Boltjanskaja Y.V."/>
            <person name="Kevbrin V."/>
        </authorList>
    </citation>
    <scope>NUCLEOTIDE SEQUENCE</scope>
    <source>
        <strain evidence="3">Z-910T</strain>
    </source>
</reference>
<proteinExistence type="predicted"/>
<evidence type="ECO:0000256" key="1">
    <source>
        <dbReference type="SAM" id="Phobius"/>
    </source>
</evidence>